<keyword evidence="8" id="KW-0472">Membrane</keyword>
<dbReference type="InterPro" id="IPR036496">
    <property type="entry name" value="CathepsinC_exc_dom_sf"/>
</dbReference>
<evidence type="ECO:0000256" key="10">
    <source>
        <dbReference type="ARBA" id="ARBA00023157"/>
    </source>
</evidence>
<evidence type="ECO:0000256" key="6">
    <source>
        <dbReference type="ARBA" id="ARBA00012059"/>
    </source>
</evidence>
<evidence type="ECO:0000256" key="4">
    <source>
        <dbReference type="ARBA" id="ARBA00008455"/>
    </source>
</evidence>
<evidence type="ECO:0000259" key="19">
    <source>
        <dbReference type="SMART" id="SM00645"/>
    </source>
</evidence>
<evidence type="ECO:0000256" key="12">
    <source>
        <dbReference type="ARBA" id="ARBA00023214"/>
    </source>
</evidence>
<keyword evidence="11" id="KW-0325">Glycoprotein</keyword>
<dbReference type="InterPro" id="IPR025661">
    <property type="entry name" value="Pept_asp_AS"/>
</dbReference>
<dbReference type="PANTHER" id="PTHR12411">
    <property type="entry name" value="CYSTEINE PROTEASE FAMILY C1-RELATED"/>
    <property type="match status" value="1"/>
</dbReference>
<keyword evidence="9" id="KW-0865">Zymogen</keyword>
<comment type="function">
    <text evidence="17">Thiol protease. Has dipeptidylpeptidase activity. Active against a broad range of dipeptide substrates composed of both polar and hydrophobic amino acids. Proline cannot occupy the P1 position and arginine cannot occupy the P2 position of the substrate. Can act as both an exopeptidase and endopeptidase. Activates serine proteases such as elastase, cathepsin G and granzymes A and B.</text>
</comment>
<dbReference type="GeneID" id="30911928"/>
<evidence type="ECO:0000256" key="18">
    <source>
        <dbReference type="SAM" id="SignalP"/>
    </source>
</evidence>
<feature type="signal peptide" evidence="18">
    <location>
        <begin position="1"/>
        <end position="19"/>
    </location>
</feature>
<evidence type="ECO:0000256" key="9">
    <source>
        <dbReference type="ARBA" id="ARBA00023145"/>
    </source>
</evidence>
<protein>
    <recommendedName>
        <fullName evidence="7">Dipeptidyl peptidase 1</fullName>
        <ecNumber evidence="6">3.4.14.1</ecNumber>
    </recommendedName>
    <alternativeName>
        <fullName evidence="14">Cathepsin C</fullName>
    </alternativeName>
    <alternativeName>
        <fullName evidence="13">Cathepsin J</fullName>
    </alternativeName>
    <alternativeName>
        <fullName evidence="16">Dipeptidyl peptidase I</fullName>
    </alternativeName>
    <alternativeName>
        <fullName evidence="15">Dipeptidyl transferase</fullName>
    </alternativeName>
</protein>
<evidence type="ECO:0000256" key="16">
    <source>
        <dbReference type="ARBA" id="ARBA00032961"/>
    </source>
</evidence>
<dbReference type="InterPro" id="IPR038765">
    <property type="entry name" value="Papain-like_cys_pep_sf"/>
</dbReference>
<sequence>MKYQLVLSFLVLLVRYVEGDLPIHALMGDVAGIWEISQTEELSDKPEHCGGGIPNRNFQNLDPQLKNYETFLENNYGGMQTTSMKLTTEKIKLSDKGNPRNNWTYLAVRDGKTNEIVGHWTMVYDEGFEVRVPGRRYFALFKYERTNSKRCPEPIENKDSTDSNCYITDPTRTLIGWVLHERVHENDKGKKVFQWGCFYGRKQEDVGVSSFVIHGANGSPGGTEERGGNTLPPENQLSFAAIKQRSNYTKIRLSTGNPYGAPKTSLMSIYQRARERIYGCRKEDSEGVKIRLTLPKAFTWGDPFSDDNFEDDVEDQMNCGSCYSIATLYSLHRRFEIWLFKKYRKKVAVPKLSYQSILSCSPYNQGCEGGFPFLVGKQLYEFGTPTEDSFRYGNSDSIECEMSMGSYNNVTSAKYKEEDLFFAGEYNYVSGCYECSNEFDMMKEIFSNGPIVVAINATAQLLSLYKLGKENSIYDRATHENKVCDVPNEGFNGWQQTNHAVTIVGWGEEEQQEGGNPVKYWLVRNTWGKTWGYKGYIKFQRGVNLAGIETQAVFLDPDLSRGGAVKMASQNGA</sequence>
<evidence type="ECO:0000256" key="13">
    <source>
        <dbReference type="ARBA" id="ARBA00029762"/>
    </source>
</evidence>
<name>A0A1B1E7A8_9APIC</name>
<proteinExistence type="inferred from homology"/>
<dbReference type="VEuPathDB" id="PlasmoDB:PCOAH_00051940"/>
<dbReference type="GO" id="GO:0006508">
    <property type="term" value="P:proteolysis"/>
    <property type="evidence" value="ECO:0007669"/>
    <property type="project" value="InterPro"/>
</dbReference>
<dbReference type="EC" id="3.4.14.1" evidence="6"/>
<organism evidence="20 21">
    <name type="scientific">Plasmodium coatneyi</name>
    <dbReference type="NCBI Taxonomy" id="208452"/>
    <lineage>
        <taxon>Eukaryota</taxon>
        <taxon>Sar</taxon>
        <taxon>Alveolata</taxon>
        <taxon>Apicomplexa</taxon>
        <taxon>Aconoidasida</taxon>
        <taxon>Haemosporida</taxon>
        <taxon>Plasmodiidae</taxon>
        <taxon>Plasmodium</taxon>
    </lineage>
</organism>
<dbReference type="Pfam" id="PF08773">
    <property type="entry name" value="CathepsinC_exc"/>
    <property type="match status" value="1"/>
</dbReference>
<evidence type="ECO:0000256" key="3">
    <source>
        <dbReference type="ARBA" id="ARBA00004370"/>
    </source>
</evidence>
<dbReference type="InterPro" id="IPR000169">
    <property type="entry name" value="Pept_cys_AS"/>
</dbReference>
<dbReference type="InterPro" id="IPR014882">
    <property type="entry name" value="CathepsinC_exc"/>
</dbReference>
<gene>
    <name evidence="20" type="ORF">PCOAH_00051940</name>
</gene>
<evidence type="ECO:0000313" key="21">
    <source>
        <dbReference type="Proteomes" id="UP000092716"/>
    </source>
</evidence>
<feature type="domain" description="Peptidase C1A papain C-terminal" evidence="19">
    <location>
        <begin position="294"/>
        <end position="556"/>
    </location>
</feature>
<dbReference type="GO" id="GO:0016020">
    <property type="term" value="C:membrane"/>
    <property type="evidence" value="ECO:0007669"/>
    <property type="project" value="UniProtKB-SubCell"/>
</dbReference>
<evidence type="ECO:0000256" key="8">
    <source>
        <dbReference type="ARBA" id="ARBA00023136"/>
    </source>
</evidence>
<feature type="chain" id="PRO_5018632601" description="Dipeptidyl peptidase 1" evidence="18">
    <location>
        <begin position="20"/>
        <end position="573"/>
    </location>
</feature>
<dbReference type="GO" id="GO:0008234">
    <property type="term" value="F:cysteine-type peptidase activity"/>
    <property type="evidence" value="ECO:0007669"/>
    <property type="project" value="InterPro"/>
</dbReference>
<evidence type="ECO:0000256" key="7">
    <source>
        <dbReference type="ARBA" id="ARBA00014709"/>
    </source>
</evidence>
<dbReference type="SMART" id="SM00645">
    <property type="entry name" value="Pept_C1"/>
    <property type="match status" value="1"/>
</dbReference>
<dbReference type="InterPro" id="IPR000668">
    <property type="entry name" value="Peptidase_C1A_C"/>
</dbReference>
<comment type="catalytic activity">
    <reaction evidence="1">
        <text>Release of an N-terminal dipeptide, Xaa-Yaa-|-Zaa-, except when Xaa is Arg or Lys, or Yaa or Zaa is Pro.</text>
        <dbReference type="EC" id="3.4.14.1"/>
    </reaction>
</comment>
<evidence type="ECO:0000256" key="5">
    <source>
        <dbReference type="ARBA" id="ARBA00011610"/>
    </source>
</evidence>
<comment type="subcellular location">
    <subcellularLocation>
        <location evidence="3">Membrane</location>
    </subcellularLocation>
</comment>
<dbReference type="Pfam" id="PF00112">
    <property type="entry name" value="Peptidase_C1"/>
    <property type="match status" value="1"/>
</dbReference>
<dbReference type="EMBL" id="CP016252">
    <property type="protein sequence ID" value="ANQ10881.1"/>
    <property type="molecule type" value="Genomic_DNA"/>
</dbReference>
<accession>A0A1B1E7A8</accession>
<dbReference type="PROSITE" id="PS00139">
    <property type="entry name" value="THIOL_PROTEASE_CYS"/>
    <property type="match status" value="1"/>
</dbReference>
<dbReference type="AlphaFoldDB" id="A0A1B1E7A8"/>
<evidence type="ECO:0000313" key="20">
    <source>
        <dbReference type="EMBL" id="ANQ10881.1"/>
    </source>
</evidence>
<evidence type="ECO:0000256" key="1">
    <source>
        <dbReference type="ARBA" id="ARBA00000738"/>
    </source>
</evidence>
<dbReference type="PRINTS" id="PR00705">
    <property type="entry name" value="PAPAIN"/>
</dbReference>
<evidence type="ECO:0000256" key="11">
    <source>
        <dbReference type="ARBA" id="ARBA00023180"/>
    </source>
</evidence>
<dbReference type="KEGG" id="pcot:PCOAH_00051940"/>
<comment type="similarity">
    <text evidence="4">Belongs to the peptidase C1 family.</text>
</comment>
<dbReference type="InterPro" id="IPR025660">
    <property type="entry name" value="Pept_his_AS"/>
</dbReference>
<dbReference type="PROSITE" id="PS00639">
    <property type="entry name" value="THIOL_PROTEASE_HIS"/>
    <property type="match status" value="1"/>
</dbReference>
<dbReference type="Gene3D" id="3.90.70.10">
    <property type="entry name" value="Cysteine proteinases"/>
    <property type="match status" value="1"/>
</dbReference>
<keyword evidence="10" id="KW-1015">Disulfide bond</keyword>
<keyword evidence="12" id="KW-0868">Chloride</keyword>
<dbReference type="PROSITE" id="PS00640">
    <property type="entry name" value="THIOL_PROTEASE_ASN"/>
    <property type="match status" value="1"/>
</dbReference>
<comment type="subunit">
    <text evidence="5">Tetramer of heterotrimers consisting of exclusion domain, heavy- and light chains.</text>
</comment>
<dbReference type="SUPFAM" id="SSF54001">
    <property type="entry name" value="Cysteine proteinases"/>
    <property type="match status" value="1"/>
</dbReference>
<dbReference type="Gene3D" id="2.40.128.80">
    <property type="entry name" value="Cathepsin C, exclusion domain"/>
    <property type="match status" value="1"/>
</dbReference>
<keyword evidence="18" id="KW-0732">Signal</keyword>
<reference evidence="21" key="1">
    <citation type="submission" date="2016-06" db="EMBL/GenBank/DDBJ databases">
        <title>First high quality genome sequence of Plasmodium coatneyi using continuous long reads from single molecule, real-time sequencing.</title>
        <authorList>
            <person name="Chien J.-T."/>
            <person name="Pakala S.B."/>
            <person name="Geraldo J.A."/>
            <person name="Lapp S.A."/>
            <person name="Barnwell J.W."/>
            <person name="Kissinger J.C."/>
            <person name="Galinski M.R."/>
            <person name="Humphrey J.C."/>
        </authorList>
    </citation>
    <scope>NUCLEOTIDE SEQUENCE [LARGE SCALE GENOMIC DNA]</scope>
    <source>
        <strain evidence="21">Hackeri</strain>
    </source>
</reference>
<dbReference type="InterPro" id="IPR013128">
    <property type="entry name" value="Peptidase_C1A"/>
</dbReference>
<comment type="cofactor">
    <cofactor evidence="2">
        <name>chloride</name>
        <dbReference type="ChEBI" id="CHEBI:17996"/>
    </cofactor>
</comment>
<dbReference type="GO" id="GO:0008239">
    <property type="term" value="F:dipeptidyl-peptidase activity"/>
    <property type="evidence" value="ECO:0007669"/>
    <property type="project" value="UniProtKB-EC"/>
</dbReference>
<evidence type="ECO:0000256" key="17">
    <source>
        <dbReference type="ARBA" id="ARBA00045556"/>
    </source>
</evidence>
<evidence type="ECO:0000256" key="14">
    <source>
        <dbReference type="ARBA" id="ARBA00029779"/>
    </source>
</evidence>
<dbReference type="RefSeq" id="XP_019917576.1">
    <property type="nucleotide sequence ID" value="XM_020061974.1"/>
</dbReference>
<evidence type="ECO:0000256" key="2">
    <source>
        <dbReference type="ARBA" id="ARBA00001923"/>
    </source>
</evidence>
<dbReference type="Proteomes" id="UP000092716">
    <property type="component" value="Chromosome 14"/>
</dbReference>
<dbReference type="SUPFAM" id="SSF75001">
    <property type="entry name" value="Dipeptidyl peptidase I (cathepsin C), exclusion domain"/>
    <property type="match status" value="1"/>
</dbReference>
<dbReference type="OrthoDB" id="640249at2759"/>
<keyword evidence="21" id="KW-1185">Reference proteome</keyword>
<evidence type="ECO:0000256" key="15">
    <source>
        <dbReference type="ARBA" id="ARBA00030778"/>
    </source>
</evidence>